<sequence length="349" mass="40264">MYAGWNLEWEFHVNRPCGSVAQVISQGKVTSHVNPVEWNTIAIGRPLEVKKFLDEAGVVLCHDLRAQALHFTMIWSRKDPASELDALKREMAQMRAKMFEILKSASIDTSVTRLVFHSKISGTAKHLYVCSSILEHIEYFQKRYSPEYSETQHLDKSENHDDGIYCDDSNEEWDSDSDDFEPKKASRDKHIGPLFSMQCAALYFAPLQSQYQEYCKKNSLLSSEIGQLHQQWAEAHCTTHTNVEGCKTLTSPKSMYRLADTLMIPELKKICHKQIIDSLDKSNVMCELRSTLFEQHQGLRLSAYDAMCTNWHSFPASEISRLIKYLPKEESIIVIEYIQIYSSRFLNLY</sequence>
<keyword evidence="3" id="KW-1185">Reference proteome</keyword>
<evidence type="ECO:0000313" key="3">
    <source>
        <dbReference type="Proteomes" id="UP000001072"/>
    </source>
</evidence>
<dbReference type="OrthoDB" id="6359816at2759"/>
<name>F4R5T8_MELLP</name>
<proteinExistence type="predicted"/>
<evidence type="ECO:0000256" key="1">
    <source>
        <dbReference type="SAM" id="MobiDB-lite"/>
    </source>
</evidence>
<evidence type="ECO:0000313" key="2">
    <source>
        <dbReference type="EMBL" id="EGG12197.1"/>
    </source>
</evidence>
<evidence type="ECO:0008006" key="4">
    <source>
        <dbReference type="Google" id="ProtNLM"/>
    </source>
</evidence>
<accession>F4R5T8</accession>
<dbReference type="KEGG" id="mlr:MELLADRAFT_89349"/>
<dbReference type="AlphaFoldDB" id="F4R5T8"/>
<gene>
    <name evidence="2" type="ORF">MELLADRAFT_89349</name>
</gene>
<dbReference type="GeneID" id="18935160"/>
<organism evidence="3">
    <name type="scientific">Melampsora larici-populina (strain 98AG31 / pathotype 3-4-7)</name>
    <name type="common">Poplar leaf rust fungus</name>
    <dbReference type="NCBI Taxonomy" id="747676"/>
    <lineage>
        <taxon>Eukaryota</taxon>
        <taxon>Fungi</taxon>
        <taxon>Dikarya</taxon>
        <taxon>Basidiomycota</taxon>
        <taxon>Pucciniomycotina</taxon>
        <taxon>Pucciniomycetes</taxon>
        <taxon>Pucciniales</taxon>
        <taxon>Melampsoraceae</taxon>
        <taxon>Melampsora</taxon>
    </lineage>
</organism>
<dbReference type="HOGENOM" id="CLU_049635_0_0_1"/>
<dbReference type="VEuPathDB" id="FungiDB:MELLADRAFT_89349"/>
<dbReference type="EMBL" id="GL883091">
    <property type="protein sequence ID" value="EGG12197.1"/>
    <property type="molecule type" value="Genomic_DNA"/>
</dbReference>
<feature type="compositionally biased region" description="Acidic residues" evidence="1">
    <location>
        <begin position="164"/>
        <end position="179"/>
    </location>
</feature>
<reference evidence="3" key="1">
    <citation type="journal article" date="2011" name="Proc. Natl. Acad. Sci. U.S.A.">
        <title>Obligate biotrophy features unraveled by the genomic analysis of rust fungi.</title>
        <authorList>
            <person name="Duplessis S."/>
            <person name="Cuomo C.A."/>
            <person name="Lin Y.-C."/>
            <person name="Aerts A."/>
            <person name="Tisserant E."/>
            <person name="Veneault-Fourrey C."/>
            <person name="Joly D.L."/>
            <person name="Hacquard S."/>
            <person name="Amselem J."/>
            <person name="Cantarel B.L."/>
            <person name="Chiu R."/>
            <person name="Coutinho P.M."/>
            <person name="Feau N."/>
            <person name="Field M."/>
            <person name="Frey P."/>
            <person name="Gelhaye E."/>
            <person name="Goldberg J."/>
            <person name="Grabherr M.G."/>
            <person name="Kodira C.D."/>
            <person name="Kohler A."/>
            <person name="Kuees U."/>
            <person name="Lindquist E.A."/>
            <person name="Lucas S.M."/>
            <person name="Mago R."/>
            <person name="Mauceli E."/>
            <person name="Morin E."/>
            <person name="Murat C."/>
            <person name="Pangilinan J.L."/>
            <person name="Park R."/>
            <person name="Pearson M."/>
            <person name="Quesneville H."/>
            <person name="Rouhier N."/>
            <person name="Sakthikumar S."/>
            <person name="Salamov A.A."/>
            <person name="Schmutz J."/>
            <person name="Selles B."/>
            <person name="Shapiro H."/>
            <person name="Tanguay P."/>
            <person name="Tuskan G.A."/>
            <person name="Henrissat B."/>
            <person name="Van de Peer Y."/>
            <person name="Rouze P."/>
            <person name="Ellis J.G."/>
            <person name="Dodds P.N."/>
            <person name="Schein J.E."/>
            <person name="Zhong S."/>
            <person name="Hamelin R.C."/>
            <person name="Grigoriev I.V."/>
            <person name="Szabo L.J."/>
            <person name="Martin F."/>
        </authorList>
    </citation>
    <scope>NUCLEOTIDE SEQUENCE [LARGE SCALE GENOMIC DNA]</scope>
    <source>
        <strain evidence="3">98AG31 / pathotype 3-4-7</strain>
    </source>
</reference>
<protein>
    <recommendedName>
        <fullName evidence="4">BTB domain-containing protein</fullName>
    </recommendedName>
</protein>
<dbReference type="RefSeq" id="XP_007404572.1">
    <property type="nucleotide sequence ID" value="XM_007404510.1"/>
</dbReference>
<feature type="compositionally biased region" description="Basic and acidic residues" evidence="1">
    <location>
        <begin position="150"/>
        <end position="163"/>
    </location>
</feature>
<feature type="region of interest" description="Disordered" evidence="1">
    <location>
        <begin position="150"/>
        <end position="182"/>
    </location>
</feature>
<dbReference type="Proteomes" id="UP000001072">
    <property type="component" value="Unassembled WGS sequence"/>
</dbReference>
<dbReference type="InParanoid" id="F4R5T8"/>